<dbReference type="EMBL" id="CM043798">
    <property type="protein sequence ID" value="KAI4813742.1"/>
    <property type="molecule type" value="Genomic_DNA"/>
</dbReference>
<comment type="caution">
    <text evidence="1">The sequence shown here is derived from an EMBL/GenBank/DDBJ whole genome shotgun (WGS) entry which is preliminary data.</text>
</comment>
<dbReference type="Proteomes" id="UP001057452">
    <property type="component" value="Chromosome 14"/>
</dbReference>
<keyword evidence="2" id="KW-1185">Reference proteome</keyword>
<gene>
    <name evidence="1" type="ORF">KUCAC02_002972</name>
</gene>
<evidence type="ECO:0000313" key="1">
    <source>
        <dbReference type="EMBL" id="KAI4813742.1"/>
    </source>
</evidence>
<accession>A0ACB9WJ74</accession>
<evidence type="ECO:0000313" key="2">
    <source>
        <dbReference type="Proteomes" id="UP001057452"/>
    </source>
</evidence>
<protein>
    <submittedName>
        <fullName evidence="1">Uncharacterized protein</fullName>
    </submittedName>
</protein>
<proteinExistence type="predicted"/>
<reference evidence="1" key="1">
    <citation type="submission" date="2022-05" db="EMBL/GenBank/DDBJ databases">
        <title>Chromosome-level genome of Chaenocephalus aceratus.</title>
        <authorList>
            <person name="Park H."/>
        </authorList>
    </citation>
    <scope>NUCLEOTIDE SEQUENCE</scope>
    <source>
        <strain evidence="1">KU_202001</strain>
    </source>
</reference>
<sequence length="144" mass="16125">MNGDGLRGRKTTQTDQDKMDIKQKDGGRQERRGVWCRWKYCLTLTEGSISTSNDEQEGKAVTLQKQGRRRSGTAPHARLVLLTAHQESRTNGHFTPKPSLYAHHRYQTAIITDRSAEGLSLIVLFNAQYIPDVAAVCYGFLSGC</sequence>
<name>A0ACB9WJ74_CHAAC</name>
<organism evidence="1 2">
    <name type="scientific">Chaenocephalus aceratus</name>
    <name type="common">Blackfin icefish</name>
    <name type="synonym">Chaenichthys aceratus</name>
    <dbReference type="NCBI Taxonomy" id="36190"/>
    <lineage>
        <taxon>Eukaryota</taxon>
        <taxon>Metazoa</taxon>
        <taxon>Chordata</taxon>
        <taxon>Craniata</taxon>
        <taxon>Vertebrata</taxon>
        <taxon>Euteleostomi</taxon>
        <taxon>Actinopterygii</taxon>
        <taxon>Neopterygii</taxon>
        <taxon>Teleostei</taxon>
        <taxon>Neoteleostei</taxon>
        <taxon>Acanthomorphata</taxon>
        <taxon>Eupercaria</taxon>
        <taxon>Perciformes</taxon>
        <taxon>Notothenioidei</taxon>
        <taxon>Channichthyidae</taxon>
        <taxon>Chaenocephalus</taxon>
    </lineage>
</organism>